<proteinExistence type="predicted"/>
<gene>
    <name evidence="1" type="ORF">QN277_001596</name>
</gene>
<dbReference type="Proteomes" id="UP001293593">
    <property type="component" value="Unassembled WGS sequence"/>
</dbReference>
<evidence type="ECO:0000313" key="1">
    <source>
        <dbReference type="EMBL" id="KAK4284814.1"/>
    </source>
</evidence>
<sequence length="115" mass="13039">MSKKMAKGTKKSGIATSMLKTLDRMANAAESHNVAEAVEMSQTSEINGHFSIPDGIKILRNLKAERRLDVKQFFYAVDLLKVQQERIIIISFSESIDELVGWILYKYELDKKSSD</sequence>
<dbReference type="AlphaFoldDB" id="A0AAE1N7Q2"/>
<protein>
    <submittedName>
        <fullName evidence="1">Uncharacterized protein</fullName>
    </submittedName>
</protein>
<dbReference type="EMBL" id="JAWXYG010000001">
    <property type="protein sequence ID" value="KAK4284814.1"/>
    <property type="molecule type" value="Genomic_DNA"/>
</dbReference>
<name>A0AAE1N7Q2_9FABA</name>
<evidence type="ECO:0000313" key="2">
    <source>
        <dbReference type="Proteomes" id="UP001293593"/>
    </source>
</evidence>
<keyword evidence="2" id="KW-1185">Reference proteome</keyword>
<reference evidence="1" key="1">
    <citation type="submission" date="2023-10" db="EMBL/GenBank/DDBJ databases">
        <title>Chromosome-level genome of the transformable northern wattle, Acacia crassicarpa.</title>
        <authorList>
            <person name="Massaro I."/>
            <person name="Sinha N.R."/>
            <person name="Poethig S."/>
            <person name="Leichty A.R."/>
        </authorList>
    </citation>
    <scope>NUCLEOTIDE SEQUENCE</scope>
    <source>
        <strain evidence="1">Acra3RX</strain>
        <tissue evidence="1">Leaf</tissue>
    </source>
</reference>
<organism evidence="1 2">
    <name type="scientific">Acacia crassicarpa</name>
    <name type="common">northern wattle</name>
    <dbReference type="NCBI Taxonomy" id="499986"/>
    <lineage>
        <taxon>Eukaryota</taxon>
        <taxon>Viridiplantae</taxon>
        <taxon>Streptophyta</taxon>
        <taxon>Embryophyta</taxon>
        <taxon>Tracheophyta</taxon>
        <taxon>Spermatophyta</taxon>
        <taxon>Magnoliopsida</taxon>
        <taxon>eudicotyledons</taxon>
        <taxon>Gunneridae</taxon>
        <taxon>Pentapetalae</taxon>
        <taxon>rosids</taxon>
        <taxon>fabids</taxon>
        <taxon>Fabales</taxon>
        <taxon>Fabaceae</taxon>
        <taxon>Caesalpinioideae</taxon>
        <taxon>mimosoid clade</taxon>
        <taxon>Acacieae</taxon>
        <taxon>Acacia</taxon>
    </lineage>
</organism>
<comment type="caution">
    <text evidence="1">The sequence shown here is derived from an EMBL/GenBank/DDBJ whole genome shotgun (WGS) entry which is preliminary data.</text>
</comment>
<accession>A0AAE1N7Q2</accession>